<dbReference type="OrthoDB" id="10037617at2759"/>
<evidence type="ECO:0000313" key="13">
    <source>
        <dbReference type="RefSeq" id="XP_031556411.1"/>
    </source>
</evidence>
<dbReference type="SMART" id="SM01381">
    <property type="entry name" value="7TM_GPCR_Srsx"/>
    <property type="match status" value="1"/>
</dbReference>
<keyword evidence="7 9" id="KW-0675">Receptor</keyword>
<dbReference type="PANTHER" id="PTHR24228">
    <property type="entry name" value="B2 BRADYKININ RECEPTOR/ANGIOTENSIN II RECEPTOR"/>
    <property type="match status" value="1"/>
</dbReference>
<evidence type="ECO:0000256" key="10">
    <source>
        <dbReference type="SAM" id="Phobius"/>
    </source>
</evidence>
<dbReference type="PRINTS" id="PR00237">
    <property type="entry name" value="GPCRRHODOPSN"/>
</dbReference>
<feature type="transmembrane region" description="Helical" evidence="10">
    <location>
        <begin position="98"/>
        <end position="120"/>
    </location>
</feature>
<protein>
    <submittedName>
        <fullName evidence="13">Melatonin receptor type 1A-like</fullName>
    </submittedName>
</protein>
<evidence type="ECO:0000256" key="2">
    <source>
        <dbReference type="ARBA" id="ARBA00022475"/>
    </source>
</evidence>
<keyword evidence="12" id="KW-1185">Reference proteome</keyword>
<keyword evidence="3 9" id="KW-0812">Transmembrane</keyword>
<dbReference type="GeneID" id="116293156"/>
<evidence type="ECO:0000256" key="7">
    <source>
        <dbReference type="ARBA" id="ARBA00023170"/>
    </source>
</evidence>
<dbReference type="RefSeq" id="XP_031556411.1">
    <property type="nucleotide sequence ID" value="XM_031700551.1"/>
</dbReference>
<keyword evidence="8 9" id="KW-0807">Transducer</keyword>
<dbReference type="InterPro" id="IPR000276">
    <property type="entry name" value="GPCR_Rhodpsn"/>
</dbReference>
<keyword evidence="2" id="KW-1003">Cell membrane</keyword>
<dbReference type="InterPro" id="IPR017452">
    <property type="entry name" value="GPCR_Rhodpsn_7TM"/>
</dbReference>
<keyword evidence="4 10" id="KW-1133">Transmembrane helix</keyword>
<dbReference type="PROSITE" id="PS00237">
    <property type="entry name" value="G_PROTEIN_RECEP_F1_1"/>
    <property type="match status" value="1"/>
</dbReference>
<dbReference type="KEGG" id="aten:116293156"/>
<feature type="transmembrane region" description="Helical" evidence="10">
    <location>
        <begin position="246"/>
        <end position="274"/>
    </location>
</feature>
<evidence type="ECO:0000256" key="3">
    <source>
        <dbReference type="ARBA" id="ARBA00022692"/>
    </source>
</evidence>
<comment type="subcellular location">
    <subcellularLocation>
        <location evidence="1">Cell membrane</location>
        <topology evidence="1">Multi-pass membrane protein</topology>
    </subcellularLocation>
</comment>
<feature type="transmembrane region" description="Helical" evidence="10">
    <location>
        <begin position="141"/>
        <end position="163"/>
    </location>
</feature>
<dbReference type="CDD" id="cd00637">
    <property type="entry name" value="7tm_classA_rhodopsin-like"/>
    <property type="match status" value="1"/>
</dbReference>
<accession>A0A6P8HKW0</accession>
<feature type="transmembrane region" description="Helical" evidence="10">
    <location>
        <begin position="188"/>
        <end position="209"/>
    </location>
</feature>
<evidence type="ECO:0000259" key="11">
    <source>
        <dbReference type="PROSITE" id="PS50262"/>
    </source>
</evidence>
<gene>
    <name evidence="13" type="primary">LOC116293156</name>
</gene>
<dbReference type="SUPFAM" id="SSF81321">
    <property type="entry name" value="Family A G protein-coupled receptor-like"/>
    <property type="match status" value="1"/>
</dbReference>
<evidence type="ECO:0000313" key="12">
    <source>
        <dbReference type="Proteomes" id="UP000515163"/>
    </source>
</evidence>
<sequence length="344" mass="39347">MDQTNLEDLRNWRERTSHRTEVQIVFETFLFVLLEIVAIGGNVMVLAAVWRSKSLRSITHQYITVLSTADLCVALLDFSLCVASSTTGDWPYGQVACHIQGTSILLWSTFSMFIVSMTAINRYFCVVKPNLYKTIFTRKSTIIVISTTLVISMAIIIGIPTGLEVKYQFGPHLFCIPVFPTKKLQMAVLLPAHFAFISIPMLTIFVCYFKVFRHVRQHVNKVAPSLSRAKTQNLKSRVEEVKITKVVFAVMIVFFLLWTPVCVIGTLFLIGVFIPRWAHLTYDYLVITSAATNPILYGFLNQTFRSEYAKILGCKSLQRRRRNDLTEIEFSASHTQRENRIRIK</sequence>
<keyword evidence="6 10" id="KW-0472">Membrane</keyword>
<feature type="transmembrane region" description="Helical" evidence="10">
    <location>
        <begin position="280"/>
        <end position="300"/>
    </location>
</feature>
<name>A0A6P8HKW0_ACTTE</name>
<dbReference type="PANTHER" id="PTHR24228:SF59">
    <property type="entry name" value="NEUROPEPTIDE RECEPTOR 15"/>
    <property type="match status" value="1"/>
</dbReference>
<dbReference type="Gene3D" id="1.20.1070.10">
    <property type="entry name" value="Rhodopsin 7-helix transmembrane proteins"/>
    <property type="match status" value="1"/>
</dbReference>
<dbReference type="Proteomes" id="UP000515163">
    <property type="component" value="Unplaced"/>
</dbReference>
<proteinExistence type="inferred from homology"/>
<evidence type="ECO:0000256" key="9">
    <source>
        <dbReference type="RuleBase" id="RU000688"/>
    </source>
</evidence>
<feature type="domain" description="G-protein coupled receptors family 1 profile" evidence="11">
    <location>
        <begin position="41"/>
        <end position="297"/>
    </location>
</feature>
<comment type="similarity">
    <text evidence="9">Belongs to the G-protein coupled receptor 1 family.</text>
</comment>
<evidence type="ECO:0000256" key="4">
    <source>
        <dbReference type="ARBA" id="ARBA00022989"/>
    </source>
</evidence>
<organism evidence="12 13">
    <name type="scientific">Actinia tenebrosa</name>
    <name type="common">Australian red waratah sea anemone</name>
    <dbReference type="NCBI Taxonomy" id="6105"/>
    <lineage>
        <taxon>Eukaryota</taxon>
        <taxon>Metazoa</taxon>
        <taxon>Cnidaria</taxon>
        <taxon>Anthozoa</taxon>
        <taxon>Hexacorallia</taxon>
        <taxon>Actiniaria</taxon>
        <taxon>Actiniidae</taxon>
        <taxon>Actinia</taxon>
    </lineage>
</organism>
<dbReference type="InParanoid" id="A0A6P8HKW0"/>
<dbReference type="Pfam" id="PF00001">
    <property type="entry name" value="7tm_1"/>
    <property type="match status" value="1"/>
</dbReference>
<dbReference type="PROSITE" id="PS50262">
    <property type="entry name" value="G_PROTEIN_RECEP_F1_2"/>
    <property type="match status" value="1"/>
</dbReference>
<feature type="transmembrane region" description="Helical" evidence="10">
    <location>
        <begin position="62"/>
        <end position="86"/>
    </location>
</feature>
<reference evidence="13" key="1">
    <citation type="submission" date="2025-08" db="UniProtKB">
        <authorList>
            <consortium name="RefSeq"/>
        </authorList>
    </citation>
    <scope>IDENTIFICATION</scope>
    <source>
        <tissue evidence="13">Tentacle</tissue>
    </source>
</reference>
<evidence type="ECO:0000256" key="6">
    <source>
        <dbReference type="ARBA" id="ARBA00023136"/>
    </source>
</evidence>
<evidence type="ECO:0000256" key="8">
    <source>
        <dbReference type="ARBA" id="ARBA00023224"/>
    </source>
</evidence>
<dbReference type="GO" id="GO:0004930">
    <property type="term" value="F:G protein-coupled receptor activity"/>
    <property type="evidence" value="ECO:0007669"/>
    <property type="project" value="UniProtKB-KW"/>
</dbReference>
<feature type="transmembrane region" description="Helical" evidence="10">
    <location>
        <begin position="29"/>
        <end position="50"/>
    </location>
</feature>
<dbReference type="AlphaFoldDB" id="A0A6P8HKW0"/>
<evidence type="ECO:0000256" key="1">
    <source>
        <dbReference type="ARBA" id="ARBA00004651"/>
    </source>
</evidence>
<keyword evidence="5 9" id="KW-0297">G-protein coupled receptor</keyword>
<dbReference type="GO" id="GO:0005886">
    <property type="term" value="C:plasma membrane"/>
    <property type="evidence" value="ECO:0007669"/>
    <property type="project" value="UniProtKB-SubCell"/>
</dbReference>
<evidence type="ECO:0000256" key="5">
    <source>
        <dbReference type="ARBA" id="ARBA00023040"/>
    </source>
</evidence>